<dbReference type="PANTHER" id="PTHR43236">
    <property type="entry name" value="ANTITOXIN HIGA1"/>
    <property type="match status" value="1"/>
</dbReference>
<dbReference type="InterPro" id="IPR052345">
    <property type="entry name" value="Rad_response_metalloprotease"/>
</dbReference>
<dbReference type="EMBL" id="LK995470">
    <property type="protein sequence ID" value="CED90298.1"/>
    <property type="molecule type" value="Genomic_DNA"/>
</dbReference>
<dbReference type="Gene3D" id="1.10.10.2910">
    <property type="match status" value="1"/>
</dbReference>
<evidence type="ECO:0000313" key="2">
    <source>
        <dbReference type="EMBL" id="CED90298.1"/>
    </source>
</evidence>
<dbReference type="AlphaFoldDB" id="A0A1L7RLI7"/>
<name>A0A1L7RLI7_9ACTO</name>
<sequence>MVLVWESARNAARVYQKAIAGKEGNEVDPFELARALGVKVSVEPLKAQYSGFISKDAGKAPEVLLQSRESYERQRFTLAHEIGHYVERATLADDDDFSFSDLRSTDHYDLHEFYADEFAGELLMPKDAFVAAWMANPSLGYLADRFAVSKAAAAKRIDRLRKTGDIAA</sequence>
<proteinExistence type="predicted"/>
<reference evidence="2" key="1">
    <citation type="submission" date="2014-07" db="EMBL/GenBank/DDBJ databases">
        <authorList>
            <person name="Zhang J.E."/>
            <person name="Yang H."/>
            <person name="Guo J."/>
            <person name="Deng Z."/>
            <person name="Luo H."/>
            <person name="Luo M."/>
            <person name="Zhao B."/>
        </authorList>
    </citation>
    <scope>NUCLEOTIDE SEQUENCE</scope>
    <source>
        <strain evidence="2">AM4</strain>
    </source>
</reference>
<dbReference type="PANTHER" id="PTHR43236:SF1">
    <property type="entry name" value="BLL7220 PROTEIN"/>
    <property type="match status" value="1"/>
</dbReference>
<feature type="domain" description="IrrE N-terminal-like" evidence="1">
    <location>
        <begin position="34"/>
        <end position="157"/>
    </location>
</feature>
<evidence type="ECO:0000259" key="1">
    <source>
        <dbReference type="Pfam" id="PF06114"/>
    </source>
</evidence>
<dbReference type="Pfam" id="PF06114">
    <property type="entry name" value="Peptidase_M78"/>
    <property type="match status" value="1"/>
</dbReference>
<gene>
    <name evidence="2" type="ORF">AAM4_0403</name>
</gene>
<organism evidence="2">
    <name type="scientific">Actinomyces succiniciruminis</name>
    <dbReference type="NCBI Taxonomy" id="1522002"/>
    <lineage>
        <taxon>Bacteria</taxon>
        <taxon>Bacillati</taxon>
        <taxon>Actinomycetota</taxon>
        <taxon>Actinomycetes</taxon>
        <taxon>Actinomycetales</taxon>
        <taxon>Actinomycetaceae</taxon>
        <taxon>Actinomyces</taxon>
    </lineage>
</organism>
<accession>A0A1L7RLI7</accession>
<dbReference type="InterPro" id="IPR010359">
    <property type="entry name" value="IrrE_HExxH"/>
</dbReference>
<protein>
    <recommendedName>
        <fullName evidence="1">IrrE N-terminal-like domain-containing protein</fullName>
    </recommendedName>
</protein>